<protein>
    <submittedName>
        <fullName evidence="3">YhcN/YlaJ family sporulation lipoprotein</fullName>
    </submittedName>
</protein>
<reference evidence="3 4" key="1">
    <citation type="submission" date="2023-07" db="EMBL/GenBank/DDBJ databases">
        <title>Genomic Encyclopedia of Type Strains, Phase IV (KMG-IV): sequencing the most valuable type-strain genomes for metagenomic binning, comparative biology and taxonomic classification.</title>
        <authorList>
            <person name="Goeker M."/>
        </authorList>
    </citation>
    <scope>NUCLEOTIDE SEQUENCE [LARGE SCALE GENOMIC DNA]</scope>
    <source>
        <strain evidence="3 4">DSM 45903</strain>
    </source>
</reference>
<evidence type="ECO:0000256" key="2">
    <source>
        <dbReference type="SAM" id="SignalP"/>
    </source>
</evidence>
<dbReference type="Pfam" id="PF09580">
    <property type="entry name" value="Spore_YhcN_YlaJ"/>
    <property type="match status" value="1"/>
</dbReference>
<keyword evidence="3" id="KW-0449">Lipoprotein</keyword>
<proteinExistence type="predicted"/>
<dbReference type="Proteomes" id="UP001185012">
    <property type="component" value="Unassembled WGS sequence"/>
</dbReference>
<name>A0ABU1IJB5_9BACL</name>
<dbReference type="RefSeq" id="WP_309862715.1">
    <property type="nucleotide sequence ID" value="NZ_JAVDQG010000002.1"/>
</dbReference>
<keyword evidence="4" id="KW-1185">Reference proteome</keyword>
<feature type="signal peptide" evidence="2">
    <location>
        <begin position="1"/>
        <end position="23"/>
    </location>
</feature>
<evidence type="ECO:0000313" key="3">
    <source>
        <dbReference type="EMBL" id="MDR6224848.1"/>
    </source>
</evidence>
<sequence length="194" mass="21191">MIHRLFTLICLVGLLFGCQPANKPPVNESAPPQTPHTQRVRQTAPEPQRNANPQAVAERLAEIATQMPQVQGATALSAGGFTIVGIDVDPTLERGRVGTVKYSVAEALKEDPQGSNALVTADVDLVQRLRELADDAQKGRPLAGLAEELSDIAARIVPQPSKQVPRQEEPPTRVEQERQNQTRQPRPPRQTDPR</sequence>
<dbReference type="InterPro" id="IPR019076">
    <property type="entry name" value="Spore_lipoprot_YhcN/YlaJ-like"/>
</dbReference>
<evidence type="ECO:0000256" key="1">
    <source>
        <dbReference type="SAM" id="MobiDB-lite"/>
    </source>
</evidence>
<gene>
    <name evidence="3" type="ORF">JOE21_000839</name>
</gene>
<organism evidence="3 4">
    <name type="scientific">Desmospora profundinema</name>
    <dbReference type="NCBI Taxonomy" id="1571184"/>
    <lineage>
        <taxon>Bacteria</taxon>
        <taxon>Bacillati</taxon>
        <taxon>Bacillota</taxon>
        <taxon>Bacilli</taxon>
        <taxon>Bacillales</taxon>
        <taxon>Thermoactinomycetaceae</taxon>
        <taxon>Desmospora</taxon>
    </lineage>
</organism>
<feature type="region of interest" description="Disordered" evidence="1">
    <location>
        <begin position="24"/>
        <end position="51"/>
    </location>
</feature>
<dbReference type="NCBIfam" id="TIGR02898">
    <property type="entry name" value="spore_YhcN_YlaJ"/>
    <property type="match status" value="1"/>
</dbReference>
<dbReference type="InterPro" id="IPR014247">
    <property type="entry name" value="Spore_lipoprot_YhcN/YlaJ"/>
</dbReference>
<dbReference type="PROSITE" id="PS51257">
    <property type="entry name" value="PROKAR_LIPOPROTEIN"/>
    <property type="match status" value="1"/>
</dbReference>
<accession>A0ABU1IJB5</accession>
<evidence type="ECO:0000313" key="4">
    <source>
        <dbReference type="Proteomes" id="UP001185012"/>
    </source>
</evidence>
<keyword evidence="2" id="KW-0732">Signal</keyword>
<comment type="caution">
    <text evidence="3">The sequence shown here is derived from an EMBL/GenBank/DDBJ whole genome shotgun (WGS) entry which is preliminary data.</text>
</comment>
<feature type="region of interest" description="Disordered" evidence="1">
    <location>
        <begin position="153"/>
        <end position="194"/>
    </location>
</feature>
<dbReference type="EMBL" id="JAVDQG010000002">
    <property type="protein sequence ID" value="MDR6224848.1"/>
    <property type="molecule type" value="Genomic_DNA"/>
</dbReference>
<feature type="compositionally biased region" description="Basic and acidic residues" evidence="1">
    <location>
        <begin position="165"/>
        <end position="180"/>
    </location>
</feature>
<feature type="chain" id="PRO_5046785159" evidence="2">
    <location>
        <begin position="24"/>
        <end position="194"/>
    </location>
</feature>